<dbReference type="NCBIfam" id="TIGR02433">
    <property type="entry name" value="lysidine_TilS_C"/>
    <property type="match status" value="1"/>
</dbReference>
<dbReference type="InterPro" id="IPR011063">
    <property type="entry name" value="TilS/TtcA_N"/>
</dbReference>
<keyword evidence="4 8" id="KW-0819">tRNA processing</keyword>
<keyword evidence="3 8" id="KW-0436">Ligase</keyword>
<dbReference type="Gene3D" id="3.40.50.620">
    <property type="entry name" value="HUPs"/>
    <property type="match status" value="1"/>
</dbReference>
<dbReference type="SUPFAM" id="SSF52402">
    <property type="entry name" value="Adenine nucleotide alpha hydrolases-like"/>
    <property type="match status" value="1"/>
</dbReference>
<evidence type="ECO:0000313" key="10">
    <source>
        <dbReference type="EMBL" id="GEP85260.1"/>
    </source>
</evidence>
<dbReference type="Pfam" id="PF01171">
    <property type="entry name" value="ATP_bind_3"/>
    <property type="match status" value="1"/>
</dbReference>
<dbReference type="InterPro" id="IPR012796">
    <property type="entry name" value="Lysidine-tRNA-synth_C"/>
</dbReference>
<evidence type="ECO:0000259" key="9">
    <source>
        <dbReference type="SMART" id="SM00977"/>
    </source>
</evidence>
<dbReference type="GO" id="GO:0005737">
    <property type="term" value="C:cytoplasm"/>
    <property type="evidence" value="ECO:0007669"/>
    <property type="project" value="UniProtKB-SubCell"/>
</dbReference>
<comment type="caution">
    <text evidence="8">Lacks conserved residue(s) required for the propagation of feature annotation.</text>
</comment>
<dbReference type="GO" id="GO:0032267">
    <property type="term" value="F:tRNA(Ile)-lysidine synthase activity"/>
    <property type="evidence" value="ECO:0007669"/>
    <property type="project" value="UniProtKB-EC"/>
</dbReference>
<accession>A0A239UGU9</accession>
<keyword evidence="2 8" id="KW-0963">Cytoplasm</keyword>
<dbReference type="InterPro" id="IPR012795">
    <property type="entry name" value="tRNA_Ile_lys_synt_N"/>
</dbReference>
<dbReference type="EMBL" id="BKAR01000024">
    <property type="protein sequence ID" value="GEP85260.1"/>
    <property type="molecule type" value="Genomic_DNA"/>
</dbReference>
<dbReference type="Proteomes" id="UP000321736">
    <property type="component" value="Unassembled WGS sequence"/>
</dbReference>
<evidence type="ECO:0000313" key="11">
    <source>
        <dbReference type="Proteomes" id="UP000321736"/>
    </source>
</evidence>
<sequence>MNIYTRGWTENDHIALAVSTGVDSMVLLNLLATELSHTYRKLTVLHVNHGIREASTEEETFIRAYCKDHHIPLHVHHLDLSELTLQGKSIQSKAREQRYAWFMTQMAEIDANVLMTAHHQDDQLETIFYRIMTGRTTRSPLGMSEKEAYSGIRLVRPLLNVSKAEIRAYQQRHDVPYHEDASNEDNHYVRNDIRNRLFPAIDENSQLDVAQLLKLKQWHDEQFQSLQNFAEDFIARQTEIESEQITVDRAAFNQLNHSQKTTIMDKLLNKWTENQPISEHAYREWFTQLESSTVQAVIYSTDKWNIQIVYDKFIIMGYTDIDLTPKRITQPGHYQFGTYQIIINKTLDNTDFPMTLRIRQQGDRFVLPHHSGHQKVNRLMINRKVPAYERDRLPILLNKQGEIVAVGTLYTAPNYEKKLEITNLGV</sequence>
<keyword evidence="6" id="KW-0067">ATP-binding</keyword>
<comment type="catalytic activity">
    <reaction evidence="7 8">
        <text>cytidine(34) in tRNA(Ile2) + L-lysine + ATP = lysidine(34) in tRNA(Ile2) + AMP + diphosphate + H(+)</text>
        <dbReference type="Rhea" id="RHEA:43744"/>
        <dbReference type="Rhea" id="RHEA-COMP:10625"/>
        <dbReference type="Rhea" id="RHEA-COMP:10670"/>
        <dbReference type="ChEBI" id="CHEBI:15378"/>
        <dbReference type="ChEBI" id="CHEBI:30616"/>
        <dbReference type="ChEBI" id="CHEBI:32551"/>
        <dbReference type="ChEBI" id="CHEBI:33019"/>
        <dbReference type="ChEBI" id="CHEBI:82748"/>
        <dbReference type="ChEBI" id="CHEBI:83665"/>
        <dbReference type="ChEBI" id="CHEBI:456215"/>
        <dbReference type="EC" id="6.3.4.19"/>
    </reaction>
</comment>
<comment type="similarity">
    <text evidence="8">Belongs to the tRNA(Ile)-lysidine synthase family.</text>
</comment>
<evidence type="ECO:0000256" key="8">
    <source>
        <dbReference type="HAMAP-Rule" id="MF_01161"/>
    </source>
</evidence>
<dbReference type="InterPro" id="IPR014729">
    <property type="entry name" value="Rossmann-like_a/b/a_fold"/>
</dbReference>
<comment type="function">
    <text evidence="8">Ligates lysine onto the cytidine present at position 34 of the AUA codon-specific tRNA(Ile) that contains the anticodon CAU, in an ATP-dependent manner. Cytidine is converted to lysidine, thus changing the amino acid specificity of the tRNA from methionine to isoleucine.</text>
</comment>
<dbReference type="HAMAP" id="MF_01161">
    <property type="entry name" value="tRNA_Ile_lys_synt"/>
    <property type="match status" value="1"/>
</dbReference>
<name>A0A239UGU9_9STAP</name>
<organism evidence="10 11">
    <name type="scientific">Staphylococcus piscifermentans</name>
    <dbReference type="NCBI Taxonomy" id="70258"/>
    <lineage>
        <taxon>Bacteria</taxon>
        <taxon>Bacillati</taxon>
        <taxon>Bacillota</taxon>
        <taxon>Bacilli</taxon>
        <taxon>Bacillales</taxon>
        <taxon>Staphylococcaceae</taxon>
        <taxon>Staphylococcus</taxon>
    </lineage>
</organism>
<evidence type="ECO:0000256" key="1">
    <source>
        <dbReference type="ARBA" id="ARBA00004496"/>
    </source>
</evidence>
<evidence type="ECO:0000256" key="4">
    <source>
        <dbReference type="ARBA" id="ARBA00022694"/>
    </source>
</evidence>
<evidence type="ECO:0000256" key="3">
    <source>
        <dbReference type="ARBA" id="ARBA00022598"/>
    </source>
</evidence>
<dbReference type="CDD" id="cd01992">
    <property type="entry name" value="TilS_N"/>
    <property type="match status" value="1"/>
</dbReference>
<dbReference type="SUPFAM" id="SSF56037">
    <property type="entry name" value="PheT/TilS domain"/>
    <property type="match status" value="1"/>
</dbReference>
<dbReference type="SMART" id="SM00977">
    <property type="entry name" value="TilS_C"/>
    <property type="match status" value="1"/>
</dbReference>
<comment type="caution">
    <text evidence="10">The sequence shown here is derived from an EMBL/GenBank/DDBJ whole genome shotgun (WGS) entry which is preliminary data.</text>
</comment>
<proteinExistence type="inferred from homology"/>
<dbReference type="GO" id="GO:0006400">
    <property type="term" value="P:tRNA modification"/>
    <property type="evidence" value="ECO:0007669"/>
    <property type="project" value="UniProtKB-UniRule"/>
</dbReference>
<feature type="domain" description="Lysidine-tRNA(Ile) synthetase C-terminal" evidence="9">
    <location>
        <begin position="354"/>
        <end position="426"/>
    </location>
</feature>
<evidence type="ECO:0000256" key="7">
    <source>
        <dbReference type="ARBA" id="ARBA00048539"/>
    </source>
</evidence>
<evidence type="ECO:0000256" key="5">
    <source>
        <dbReference type="ARBA" id="ARBA00022741"/>
    </source>
</evidence>
<evidence type="ECO:0000256" key="6">
    <source>
        <dbReference type="ARBA" id="ARBA00022840"/>
    </source>
</evidence>
<protein>
    <recommendedName>
        <fullName evidence="8">tRNA(Ile)-lysidine synthase</fullName>
        <ecNumber evidence="8">6.3.4.19</ecNumber>
    </recommendedName>
    <alternativeName>
        <fullName evidence="8">tRNA(Ile)-2-lysyl-cytidine synthase</fullName>
    </alternativeName>
    <alternativeName>
        <fullName evidence="8">tRNA(Ile)-lysidine synthetase</fullName>
    </alternativeName>
</protein>
<keyword evidence="11" id="KW-1185">Reference proteome</keyword>
<dbReference type="InterPro" id="IPR012094">
    <property type="entry name" value="tRNA_Ile_lys_synt"/>
</dbReference>
<dbReference type="PANTHER" id="PTHR43033">
    <property type="entry name" value="TRNA(ILE)-LYSIDINE SYNTHASE-RELATED"/>
    <property type="match status" value="1"/>
</dbReference>
<dbReference type="AlphaFoldDB" id="A0A239UGU9"/>
<dbReference type="Pfam" id="PF11734">
    <property type="entry name" value="TilS_C"/>
    <property type="match status" value="1"/>
</dbReference>
<dbReference type="PANTHER" id="PTHR43033:SF1">
    <property type="entry name" value="TRNA(ILE)-LYSIDINE SYNTHASE-RELATED"/>
    <property type="match status" value="1"/>
</dbReference>
<evidence type="ECO:0000256" key="2">
    <source>
        <dbReference type="ARBA" id="ARBA00022490"/>
    </source>
</evidence>
<dbReference type="EC" id="6.3.4.19" evidence="8"/>
<keyword evidence="5" id="KW-0547">Nucleotide-binding</keyword>
<dbReference type="GO" id="GO:0005524">
    <property type="term" value="F:ATP binding"/>
    <property type="evidence" value="ECO:0007669"/>
    <property type="project" value="UniProtKB-KW"/>
</dbReference>
<gene>
    <name evidence="8 10" type="primary">tilS</name>
    <name evidence="10" type="ORF">SPI02_18450</name>
</gene>
<reference evidence="10 11" key="1">
    <citation type="submission" date="2019-07" db="EMBL/GenBank/DDBJ databases">
        <title>Whole genome shotgun sequence of Staphylococcus piscifermentans NBRC 109625.</title>
        <authorList>
            <person name="Hosoyama A."/>
            <person name="Uohara A."/>
            <person name="Ohji S."/>
            <person name="Ichikawa N."/>
        </authorList>
    </citation>
    <scope>NUCLEOTIDE SEQUENCE [LARGE SCALE GENOMIC DNA]</scope>
    <source>
        <strain evidence="10 11">NBRC 109625</strain>
    </source>
</reference>
<dbReference type="OrthoDB" id="9807403at2"/>
<dbReference type="NCBIfam" id="TIGR02432">
    <property type="entry name" value="lysidine_TilS_N"/>
    <property type="match status" value="1"/>
</dbReference>
<comment type="subcellular location">
    <subcellularLocation>
        <location evidence="1 8">Cytoplasm</location>
    </subcellularLocation>
</comment>